<sequence length="184" mass="20429">METSPDGQLASAQPQASAGALAFGTTGFSWRSGLWYRRLQLALWPLVPGFSSLQLGAPAFGTAGFSWRSASPQASTRALAFGTTCFSWRSGLWYHRLQLALWPLVPQASARAHHMLAAPAFGLQLVPLVQGFNSRSGLWYHFSWRFWNLELDSCSRRQQQKENACGSYKASGITEKEIENIKFN</sequence>
<gene>
    <name evidence="1" type="ORF">CEXT_93131</name>
</gene>
<proteinExistence type="predicted"/>
<keyword evidence="2" id="KW-1185">Reference proteome</keyword>
<evidence type="ECO:0000313" key="2">
    <source>
        <dbReference type="Proteomes" id="UP001054945"/>
    </source>
</evidence>
<dbReference type="AlphaFoldDB" id="A0AAV4S1M5"/>
<organism evidence="1 2">
    <name type="scientific">Caerostris extrusa</name>
    <name type="common">Bark spider</name>
    <name type="synonym">Caerostris bankana</name>
    <dbReference type="NCBI Taxonomy" id="172846"/>
    <lineage>
        <taxon>Eukaryota</taxon>
        <taxon>Metazoa</taxon>
        <taxon>Ecdysozoa</taxon>
        <taxon>Arthropoda</taxon>
        <taxon>Chelicerata</taxon>
        <taxon>Arachnida</taxon>
        <taxon>Araneae</taxon>
        <taxon>Araneomorphae</taxon>
        <taxon>Entelegynae</taxon>
        <taxon>Araneoidea</taxon>
        <taxon>Araneidae</taxon>
        <taxon>Caerostris</taxon>
    </lineage>
</organism>
<protein>
    <submittedName>
        <fullName evidence="1">Uncharacterized protein</fullName>
    </submittedName>
</protein>
<reference evidence="1 2" key="1">
    <citation type="submission" date="2021-06" db="EMBL/GenBank/DDBJ databases">
        <title>Caerostris extrusa draft genome.</title>
        <authorList>
            <person name="Kono N."/>
            <person name="Arakawa K."/>
        </authorList>
    </citation>
    <scope>NUCLEOTIDE SEQUENCE [LARGE SCALE GENOMIC DNA]</scope>
</reference>
<accession>A0AAV4S1M5</accession>
<comment type="caution">
    <text evidence="1">The sequence shown here is derived from an EMBL/GenBank/DDBJ whole genome shotgun (WGS) entry which is preliminary data.</text>
</comment>
<dbReference type="Proteomes" id="UP001054945">
    <property type="component" value="Unassembled WGS sequence"/>
</dbReference>
<name>A0AAV4S1M5_CAEEX</name>
<evidence type="ECO:0000313" key="1">
    <source>
        <dbReference type="EMBL" id="GIY27565.1"/>
    </source>
</evidence>
<dbReference type="EMBL" id="BPLR01008830">
    <property type="protein sequence ID" value="GIY27565.1"/>
    <property type="molecule type" value="Genomic_DNA"/>
</dbReference>